<sequence length="170" mass="19176">MYAEAKNYLLEKIKETGLKTKPYTTRKALERSQDSHIGAVLFENENFARNGSKKLYSDQTGAQKKRRKVFDRTLAFVVIIGDYTDEAVEIRLESLLSSLDRGIMVAGNYVPIEVEAADWVDEDDSILKAKVAVQVKIRFDGGIYKDTDIGKLSNIEIESVEHRKEPTDGS</sequence>
<reference evidence="1" key="1">
    <citation type="submission" date="2019-08" db="EMBL/GenBank/DDBJ databases">
        <authorList>
            <person name="Kucharzyk K."/>
            <person name="Murdoch R.W."/>
            <person name="Higgins S."/>
            <person name="Loffler F."/>
        </authorList>
    </citation>
    <scope>NUCLEOTIDE SEQUENCE</scope>
</reference>
<name>A0A645A9T7_9ZZZZ</name>
<protein>
    <recommendedName>
        <fullName evidence="2">SON protein</fullName>
    </recommendedName>
</protein>
<proteinExistence type="predicted"/>
<dbReference type="AlphaFoldDB" id="A0A645A9T7"/>
<organism evidence="1">
    <name type="scientific">bioreactor metagenome</name>
    <dbReference type="NCBI Taxonomy" id="1076179"/>
    <lineage>
        <taxon>unclassified sequences</taxon>
        <taxon>metagenomes</taxon>
        <taxon>ecological metagenomes</taxon>
    </lineage>
</organism>
<evidence type="ECO:0008006" key="2">
    <source>
        <dbReference type="Google" id="ProtNLM"/>
    </source>
</evidence>
<dbReference type="EMBL" id="VSSQ01012748">
    <property type="protein sequence ID" value="MPM49960.1"/>
    <property type="molecule type" value="Genomic_DNA"/>
</dbReference>
<gene>
    <name evidence="1" type="ORF">SDC9_96694</name>
</gene>
<accession>A0A645A9T7</accession>
<comment type="caution">
    <text evidence="1">The sequence shown here is derived from an EMBL/GenBank/DDBJ whole genome shotgun (WGS) entry which is preliminary data.</text>
</comment>
<evidence type="ECO:0000313" key="1">
    <source>
        <dbReference type="EMBL" id="MPM49960.1"/>
    </source>
</evidence>